<dbReference type="OrthoDB" id="9791344at2"/>
<dbReference type="RefSeq" id="WP_157772507.1">
    <property type="nucleotide sequence ID" value="NZ_CP016094.1"/>
</dbReference>
<organism evidence="7 8">
    <name type="scientific">Lacunisphaera limnophila</name>
    <dbReference type="NCBI Taxonomy" id="1838286"/>
    <lineage>
        <taxon>Bacteria</taxon>
        <taxon>Pseudomonadati</taxon>
        <taxon>Verrucomicrobiota</taxon>
        <taxon>Opitutia</taxon>
        <taxon>Opitutales</taxon>
        <taxon>Opitutaceae</taxon>
        <taxon>Lacunisphaera</taxon>
    </lineage>
</organism>
<evidence type="ECO:0000256" key="3">
    <source>
        <dbReference type="ARBA" id="ARBA00023004"/>
    </source>
</evidence>
<dbReference type="GO" id="GO:0009055">
    <property type="term" value="F:electron transfer activity"/>
    <property type="evidence" value="ECO:0007669"/>
    <property type="project" value="InterPro"/>
</dbReference>
<keyword evidence="3 4" id="KW-0408">Iron</keyword>
<dbReference type="InterPro" id="IPR009056">
    <property type="entry name" value="Cyt_c-like_dom"/>
</dbReference>
<dbReference type="STRING" id="1838286.Verru16b_03345"/>
<dbReference type="InterPro" id="IPR036909">
    <property type="entry name" value="Cyt_c-like_dom_sf"/>
</dbReference>
<proteinExistence type="predicted"/>
<keyword evidence="2 4" id="KW-0479">Metal-binding</keyword>
<accession>A0A1D8AZC1</accession>
<protein>
    <submittedName>
        <fullName evidence="7">Cytochrome c6</fullName>
    </submittedName>
</protein>
<dbReference type="EMBL" id="CP016094">
    <property type="protein sequence ID" value="AOS46246.1"/>
    <property type="molecule type" value="Genomic_DNA"/>
</dbReference>
<dbReference type="GO" id="GO:0046872">
    <property type="term" value="F:metal ion binding"/>
    <property type="evidence" value="ECO:0007669"/>
    <property type="project" value="UniProtKB-KW"/>
</dbReference>
<dbReference type="Gene3D" id="1.10.760.10">
    <property type="entry name" value="Cytochrome c-like domain"/>
    <property type="match status" value="1"/>
</dbReference>
<gene>
    <name evidence="7" type="primary">petJ</name>
    <name evidence="7" type="ORF">Verru16b_03345</name>
</gene>
<dbReference type="SUPFAM" id="SSF46626">
    <property type="entry name" value="Cytochrome c"/>
    <property type="match status" value="1"/>
</dbReference>
<keyword evidence="1 4" id="KW-0349">Heme</keyword>
<dbReference type="AlphaFoldDB" id="A0A1D8AZC1"/>
<dbReference type="Proteomes" id="UP000095228">
    <property type="component" value="Chromosome"/>
</dbReference>
<keyword evidence="8" id="KW-1185">Reference proteome</keyword>
<evidence type="ECO:0000256" key="1">
    <source>
        <dbReference type="ARBA" id="ARBA00022617"/>
    </source>
</evidence>
<feature type="domain" description="Cytochrome c" evidence="6">
    <location>
        <begin position="21"/>
        <end position="112"/>
    </location>
</feature>
<dbReference type="PROSITE" id="PS51007">
    <property type="entry name" value="CYTC"/>
    <property type="match status" value="1"/>
</dbReference>
<keyword evidence="5" id="KW-0732">Signal</keyword>
<evidence type="ECO:0000256" key="2">
    <source>
        <dbReference type="ARBA" id="ARBA00022723"/>
    </source>
</evidence>
<evidence type="ECO:0000256" key="5">
    <source>
        <dbReference type="SAM" id="SignalP"/>
    </source>
</evidence>
<dbReference type="KEGG" id="obg:Verru16b_03345"/>
<evidence type="ECO:0000313" key="7">
    <source>
        <dbReference type="EMBL" id="AOS46246.1"/>
    </source>
</evidence>
<feature type="chain" id="PRO_5009105396" evidence="5">
    <location>
        <begin position="27"/>
        <end position="113"/>
    </location>
</feature>
<sequence>MKTTTKLALLGLTLASVCVAGRAATAAENWENLCASCHGEDGKAQTKQGKKLKIRDYSDAAVQAELKDEEMLKAILEGVTENGKERMKAFKDELEKPDTEAKDLVDFIRKLKA</sequence>
<evidence type="ECO:0000259" key="6">
    <source>
        <dbReference type="PROSITE" id="PS51007"/>
    </source>
</evidence>
<feature type="signal peptide" evidence="5">
    <location>
        <begin position="1"/>
        <end position="26"/>
    </location>
</feature>
<reference evidence="7 8" key="1">
    <citation type="submission" date="2016-06" db="EMBL/GenBank/DDBJ databases">
        <title>Three novel species with peptidoglycan cell walls form the new genus Lacunisphaera gen. nov. in the family Opitutaceae of the verrucomicrobial subdivision 4.</title>
        <authorList>
            <person name="Rast P."/>
            <person name="Gloeckner I."/>
            <person name="Jogler M."/>
            <person name="Boedeker C."/>
            <person name="Jeske O."/>
            <person name="Wiegand S."/>
            <person name="Reinhardt R."/>
            <person name="Schumann P."/>
            <person name="Rohde M."/>
            <person name="Spring S."/>
            <person name="Gloeckner F.O."/>
            <person name="Jogler C."/>
        </authorList>
    </citation>
    <scope>NUCLEOTIDE SEQUENCE [LARGE SCALE GENOMIC DNA]</scope>
    <source>
        <strain evidence="7 8">IG16b</strain>
    </source>
</reference>
<evidence type="ECO:0000256" key="4">
    <source>
        <dbReference type="PROSITE-ProRule" id="PRU00433"/>
    </source>
</evidence>
<name>A0A1D8AZC1_9BACT</name>
<dbReference type="Pfam" id="PF13442">
    <property type="entry name" value="Cytochrome_CBB3"/>
    <property type="match status" value="1"/>
</dbReference>
<evidence type="ECO:0000313" key="8">
    <source>
        <dbReference type="Proteomes" id="UP000095228"/>
    </source>
</evidence>
<dbReference type="GO" id="GO:0020037">
    <property type="term" value="F:heme binding"/>
    <property type="evidence" value="ECO:0007669"/>
    <property type="project" value="InterPro"/>
</dbReference>